<dbReference type="EMBL" id="JAIWYP010000005">
    <property type="protein sequence ID" value="KAH3818861.1"/>
    <property type="molecule type" value="Genomic_DNA"/>
</dbReference>
<comment type="caution">
    <text evidence="2">The sequence shown here is derived from an EMBL/GenBank/DDBJ whole genome shotgun (WGS) entry which is preliminary data.</text>
</comment>
<evidence type="ECO:0000256" key="1">
    <source>
        <dbReference type="SAM" id="MobiDB-lite"/>
    </source>
</evidence>
<feature type="compositionally biased region" description="Basic and acidic residues" evidence="1">
    <location>
        <begin position="17"/>
        <end position="27"/>
    </location>
</feature>
<reference evidence="2" key="2">
    <citation type="submission" date="2020-11" db="EMBL/GenBank/DDBJ databases">
        <authorList>
            <person name="McCartney M.A."/>
            <person name="Auch B."/>
            <person name="Kono T."/>
            <person name="Mallez S."/>
            <person name="Becker A."/>
            <person name="Gohl D.M."/>
            <person name="Silverstein K.A.T."/>
            <person name="Koren S."/>
            <person name="Bechman K.B."/>
            <person name="Herman A."/>
            <person name="Abrahante J.E."/>
            <person name="Garbe J."/>
        </authorList>
    </citation>
    <scope>NUCLEOTIDE SEQUENCE</scope>
    <source>
        <strain evidence="2">Duluth1</strain>
        <tissue evidence="2">Whole animal</tissue>
    </source>
</reference>
<proteinExistence type="predicted"/>
<accession>A0A9D4GNX9</accession>
<protein>
    <submittedName>
        <fullName evidence="2">Uncharacterized protein</fullName>
    </submittedName>
</protein>
<name>A0A9D4GNX9_DREPO</name>
<reference evidence="2" key="1">
    <citation type="journal article" date="2019" name="bioRxiv">
        <title>The Genome of the Zebra Mussel, Dreissena polymorpha: A Resource for Invasive Species Research.</title>
        <authorList>
            <person name="McCartney M.A."/>
            <person name="Auch B."/>
            <person name="Kono T."/>
            <person name="Mallez S."/>
            <person name="Zhang Y."/>
            <person name="Obille A."/>
            <person name="Becker A."/>
            <person name="Abrahante J.E."/>
            <person name="Garbe J."/>
            <person name="Badalamenti J.P."/>
            <person name="Herman A."/>
            <person name="Mangelson H."/>
            <person name="Liachko I."/>
            <person name="Sullivan S."/>
            <person name="Sone E.D."/>
            <person name="Koren S."/>
            <person name="Silverstein K.A.T."/>
            <person name="Beckman K.B."/>
            <person name="Gohl D.M."/>
        </authorList>
    </citation>
    <scope>NUCLEOTIDE SEQUENCE</scope>
    <source>
        <strain evidence="2">Duluth1</strain>
        <tissue evidence="2">Whole animal</tissue>
    </source>
</reference>
<organism evidence="2 3">
    <name type="scientific">Dreissena polymorpha</name>
    <name type="common">Zebra mussel</name>
    <name type="synonym">Mytilus polymorpha</name>
    <dbReference type="NCBI Taxonomy" id="45954"/>
    <lineage>
        <taxon>Eukaryota</taxon>
        <taxon>Metazoa</taxon>
        <taxon>Spiralia</taxon>
        <taxon>Lophotrochozoa</taxon>
        <taxon>Mollusca</taxon>
        <taxon>Bivalvia</taxon>
        <taxon>Autobranchia</taxon>
        <taxon>Heteroconchia</taxon>
        <taxon>Euheterodonta</taxon>
        <taxon>Imparidentia</taxon>
        <taxon>Neoheterodontei</taxon>
        <taxon>Myida</taxon>
        <taxon>Dreissenoidea</taxon>
        <taxon>Dreissenidae</taxon>
        <taxon>Dreissena</taxon>
    </lineage>
</organism>
<evidence type="ECO:0000313" key="2">
    <source>
        <dbReference type="EMBL" id="KAH3818861.1"/>
    </source>
</evidence>
<gene>
    <name evidence="2" type="ORF">DPMN_120588</name>
</gene>
<dbReference type="Proteomes" id="UP000828390">
    <property type="component" value="Unassembled WGS sequence"/>
</dbReference>
<evidence type="ECO:0000313" key="3">
    <source>
        <dbReference type="Proteomes" id="UP000828390"/>
    </source>
</evidence>
<keyword evidence="3" id="KW-1185">Reference proteome</keyword>
<feature type="region of interest" description="Disordered" evidence="1">
    <location>
        <begin position="1"/>
        <end position="34"/>
    </location>
</feature>
<sequence length="146" mass="16355">MKSAQALPRYGSRRMNGRTDGKTDGQRQNKIPPPMAGMIKTSIKLPDLPSGISGSGSWRKKDFNRELITFTSHHFSCSRFIQSIPCHKNNIVTMLGYATITWHHNLSVTVGKSGPNAWSEISVPVHLCSLHRLIKDHTFLLNLIFS</sequence>
<dbReference type="AlphaFoldDB" id="A0A9D4GNX9"/>